<sequence length="221" mass="25579">MTQGRRIIQQIIFPKEMPFTNAIRILQLSAYPSGGVYVKQPTDVIIHDVKGNRQIAVTRQMDINADPQLEPVYQPDNEDEESLKYEINKQDSEQRRLKRIKRRKFMKKKYSNLNINEYSQGIEPHTSIWELWGDHQDTVGETNISIKEKERLKLLKQVAEWDGTSIGIGSGGAMLQTSIHMSVAHAGGYNRLDKSQKEINQFFQYKKDELSQIQSEESQNI</sequence>
<reference evidence="1 2" key="1">
    <citation type="submission" date="2019-03" db="EMBL/GenBank/DDBJ databases">
        <title>Single cell metagenomics reveals metabolic interactions within the superorganism composed of flagellate Streblomastix strix and complex community of Bacteroidetes bacteria on its surface.</title>
        <authorList>
            <person name="Treitli S.C."/>
            <person name="Kolisko M."/>
            <person name="Husnik F."/>
            <person name="Keeling P."/>
            <person name="Hampl V."/>
        </authorList>
    </citation>
    <scope>NUCLEOTIDE SEQUENCE [LARGE SCALE GENOMIC DNA]</scope>
    <source>
        <strain evidence="1">ST1C</strain>
    </source>
</reference>
<organism evidence="1 2">
    <name type="scientific">Streblomastix strix</name>
    <dbReference type="NCBI Taxonomy" id="222440"/>
    <lineage>
        <taxon>Eukaryota</taxon>
        <taxon>Metamonada</taxon>
        <taxon>Preaxostyla</taxon>
        <taxon>Oxymonadida</taxon>
        <taxon>Streblomastigidae</taxon>
        <taxon>Streblomastix</taxon>
    </lineage>
</organism>
<name>A0A5J4V7L9_9EUKA</name>
<dbReference type="Proteomes" id="UP000324800">
    <property type="component" value="Unassembled WGS sequence"/>
</dbReference>
<dbReference type="EMBL" id="SNRW01009177">
    <property type="protein sequence ID" value="KAA6378390.1"/>
    <property type="molecule type" value="Genomic_DNA"/>
</dbReference>
<dbReference type="AlphaFoldDB" id="A0A5J4V7L9"/>
<protein>
    <submittedName>
        <fullName evidence="1">Uncharacterized protein</fullName>
    </submittedName>
</protein>
<gene>
    <name evidence="1" type="ORF">EZS28_026084</name>
</gene>
<accession>A0A5J4V7L9</accession>
<comment type="caution">
    <text evidence="1">The sequence shown here is derived from an EMBL/GenBank/DDBJ whole genome shotgun (WGS) entry which is preliminary data.</text>
</comment>
<evidence type="ECO:0000313" key="1">
    <source>
        <dbReference type="EMBL" id="KAA6378390.1"/>
    </source>
</evidence>
<proteinExistence type="predicted"/>
<evidence type="ECO:0000313" key="2">
    <source>
        <dbReference type="Proteomes" id="UP000324800"/>
    </source>
</evidence>